<evidence type="ECO:0000313" key="9">
    <source>
        <dbReference type="Proteomes" id="UP000184386"/>
    </source>
</evidence>
<protein>
    <submittedName>
        <fullName evidence="8">Uncharacterized membrane-anchored protein YitT, contains DUF161 and DUF2179 domains</fullName>
    </submittedName>
</protein>
<keyword evidence="4 6" id="KW-1133">Transmembrane helix</keyword>
<feature type="domain" description="DUF2179" evidence="7">
    <location>
        <begin position="229"/>
        <end position="283"/>
    </location>
</feature>
<dbReference type="AlphaFoldDB" id="A0A1M6YHQ5"/>
<dbReference type="InterPro" id="IPR019264">
    <property type="entry name" value="DUF2179"/>
</dbReference>
<reference evidence="8 9" key="1">
    <citation type="submission" date="2016-11" db="EMBL/GenBank/DDBJ databases">
        <authorList>
            <person name="Jaros S."/>
            <person name="Januszkiewicz K."/>
            <person name="Wedrychowicz H."/>
        </authorList>
    </citation>
    <scope>NUCLEOTIDE SEQUENCE [LARGE SCALE GENOMIC DNA]</scope>
    <source>
        <strain evidence="8 9">DSM 15929</strain>
    </source>
</reference>
<organism evidence="8 9">
    <name type="scientific">Anaerocolumna jejuensis DSM 15929</name>
    <dbReference type="NCBI Taxonomy" id="1121322"/>
    <lineage>
        <taxon>Bacteria</taxon>
        <taxon>Bacillati</taxon>
        <taxon>Bacillota</taxon>
        <taxon>Clostridia</taxon>
        <taxon>Lachnospirales</taxon>
        <taxon>Lachnospiraceae</taxon>
        <taxon>Anaerocolumna</taxon>
    </lineage>
</organism>
<accession>A0A1M6YHQ5</accession>
<evidence type="ECO:0000313" key="8">
    <source>
        <dbReference type="EMBL" id="SHL17787.1"/>
    </source>
</evidence>
<proteinExistence type="predicted"/>
<keyword evidence="5 6" id="KW-0472">Membrane</keyword>
<evidence type="ECO:0000256" key="4">
    <source>
        <dbReference type="ARBA" id="ARBA00022989"/>
    </source>
</evidence>
<dbReference type="PANTHER" id="PTHR33545:SF9">
    <property type="entry name" value="UPF0750 MEMBRANE PROTEIN YITE"/>
    <property type="match status" value="1"/>
</dbReference>
<feature type="transmembrane region" description="Helical" evidence="6">
    <location>
        <begin position="60"/>
        <end position="80"/>
    </location>
</feature>
<dbReference type="Proteomes" id="UP000184386">
    <property type="component" value="Unassembled WGS sequence"/>
</dbReference>
<keyword evidence="3 6" id="KW-0812">Transmembrane</keyword>
<dbReference type="PIRSF" id="PIRSF006483">
    <property type="entry name" value="Membrane_protein_YitT"/>
    <property type="match status" value="1"/>
</dbReference>
<dbReference type="PANTHER" id="PTHR33545">
    <property type="entry name" value="UPF0750 MEMBRANE PROTEIN YITT-RELATED"/>
    <property type="match status" value="1"/>
</dbReference>
<dbReference type="OrthoDB" id="3180973at2"/>
<feature type="transmembrane region" description="Helical" evidence="6">
    <location>
        <begin position="85"/>
        <end position="103"/>
    </location>
</feature>
<evidence type="ECO:0000256" key="2">
    <source>
        <dbReference type="ARBA" id="ARBA00022475"/>
    </source>
</evidence>
<keyword evidence="2" id="KW-1003">Cell membrane</keyword>
<feature type="transmembrane region" description="Helical" evidence="6">
    <location>
        <begin position="12"/>
        <end position="31"/>
    </location>
</feature>
<dbReference type="InterPro" id="IPR051461">
    <property type="entry name" value="UPF0750_membrane"/>
</dbReference>
<dbReference type="Gene3D" id="3.30.70.120">
    <property type="match status" value="1"/>
</dbReference>
<feature type="transmembrane region" description="Helical" evidence="6">
    <location>
        <begin position="158"/>
        <end position="191"/>
    </location>
</feature>
<evidence type="ECO:0000256" key="6">
    <source>
        <dbReference type="SAM" id="Phobius"/>
    </source>
</evidence>
<dbReference type="EMBL" id="FRAC01000025">
    <property type="protein sequence ID" value="SHL17787.1"/>
    <property type="molecule type" value="Genomic_DNA"/>
</dbReference>
<comment type="subcellular location">
    <subcellularLocation>
        <location evidence="1">Cell membrane</location>
        <topology evidence="1">Multi-pass membrane protein</topology>
    </subcellularLocation>
</comment>
<keyword evidence="9" id="KW-1185">Reference proteome</keyword>
<evidence type="ECO:0000259" key="7">
    <source>
        <dbReference type="Pfam" id="PF10035"/>
    </source>
</evidence>
<sequence>MEAHLYKNKFTHYILIIVGTILMAVSVNLVYEPLQMVTGGLSGLAIVIKKLTGVFIEGGIPLWITNLVLNIPLFITAVIVRGKTFVKHALFAEVSFTIALALVPTEFNFVGQDYLLAAVFGGVIGGAGIGLVFAANASTGGTDLLAMIIHKFKPYYTVPRILTVVDGVVVIIGIMSFGIVKALYAIIAVYITAKISDSILEGLKFAKMAYIISDEYERIADKIMAELDRGVTGISATGMYSNRDKKMLFCVVSKKEIVELKELVAEVDPKAFIIVSDAREVMGEGFREYRQ</sequence>
<feature type="transmembrane region" description="Helical" evidence="6">
    <location>
        <begin position="115"/>
        <end position="137"/>
    </location>
</feature>
<dbReference type="InterPro" id="IPR015867">
    <property type="entry name" value="N-reg_PII/ATP_PRibTrfase_C"/>
</dbReference>
<dbReference type="Pfam" id="PF10035">
    <property type="entry name" value="DUF2179"/>
    <property type="match status" value="1"/>
</dbReference>
<dbReference type="STRING" id="1121322.SAMN02745136_04275"/>
<evidence type="ECO:0000256" key="3">
    <source>
        <dbReference type="ARBA" id="ARBA00022692"/>
    </source>
</evidence>
<dbReference type="InterPro" id="IPR003740">
    <property type="entry name" value="YitT"/>
</dbReference>
<dbReference type="CDD" id="cd16380">
    <property type="entry name" value="YitT_C"/>
    <property type="match status" value="1"/>
</dbReference>
<evidence type="ECO:0000256" key="5">
    <source>
        <dbReference type="ARBA" id="ARBA00023136"/>
    </source>
</evidence>
<name>A0A1M6YHQ5_9FIRM</name>
<dbReference type="Pfam" id="PF02588">
    <property type="entry name" value="YitT_membrane"/>
    <property type="match status" value="1"/>
</dbReference>
<dbReference type="GO" id="GO:0005886">
    <property type="term" value="C:plasma membrane"/>
    <property type="evidence" value="ECO:0007669"/>
    <property type="project" value="UniProtKB-SubCell"/>
</dbReference>
<gene>
    <name evidence="8" type="ORF">SAMN02745136_04275</name>
</gene>
<dbReference type="RefSeq" id="WP_073279005.1">
    <property type="nucleotide sequence ID" value="NZ_FRAC01000025.1"/>
</dbReference>
<evidence type="ECO:0000256" key="1">
    <source>
        <dbReference type="ARBA" id="ARBA00004651"/>
    </source>
</evidence>